<evidence type="ECO:0000259" key="3">
    <source>
        <dbReference type="PROSITE" id="PS50112"/>
    </source>
</evidence>
<dbReference type="PROSITE" id="PS50112">
    <property type="entry name" value="PAS"/>
    <property type="match status" value="1"/>
</dbReference>
<evidence type="ECO:0000259" key="4">
    <source>
        <dbReference type="PROSITE" id="PS50113"/>
    </source>
</evidence>
<evidence type="ECO:0000313" key="6">
    <source>
        <dbReference type="Proteomes" id="UP000318416"/>
    </source>
</evidence>
<gene>
    <name evidence="5" type="ORF">FB465_0879</name>
</gene>
<sequence length="721" mass="76950">MRARSAAARLVGMDTPKDDAPADLGGRRLDEAVLAALFSKSPIGLFVFDPELRLVRFNSAAEGMRGVPSEDILGKSVSEVAPGFDTEALERMARQVLESGEPLREVEHRGFTPADSRSERTVSVSAFRLEDPQGRVLGVAAAVVDVTDRSRARARLDLLHEAEGRIGSTLDVVRTAQELADTAVPRLADTIAVAVLDCVIRGEAPPAGPIGEALPLRRAGYRSVARREAQGITPVGEVTTFAFPSPFTQSLADLQPRLVADLGQEDSWLAQDEARAERIRAAGAHSLIVVPLQARGVVLGLAELYRWKRPDPFDDDDLSLAQEIADRAALYIDNARRYTREHTVASVLQRSLLPLRLPVHAAVETAHTYIPGLAGSASGAGGTGGAGGDWYDVIPLSGARVALVVGDVVGHGLQAAATMGRLRAAIHALSALDLAPDELLGRLDDLVIRLAQEQPHPSDEHPLGENPAGATCAYAVYDPISRRCTLALAGHPAPLLVPPDGEAEVLDIAPGPPLGLGGLPFEVTELVLTEGTLLALYTNGLLAAHRHDPEVALAQLGRVLAHPSRSLPLTCDAAVYALIPERPEDDAVLLLARTRVLDMGQVASWTLPPDPAIVSIARTLATRQLADWGLDDLAFTTELIVSELVTNAIRYSSGQVQLRLIHDRTLICEVADGSSTAPHLRHARVSDEGGRGLFLVAQVTQGWGTRYSREGKTVWAEQDLP</sequence>
<dbReference type="FunFam" id="3.30.450.40:FF:000035">
    <property type="entry name" value="PAS sensor protein"/>
    <property type="match status" value="1"/>
</dbReference>
<proteinExistence type="predicted"/>
<dbReference type="Pfam" id="PF01590">
    <property type="entry name" value="GAF"/>
    <property type="match status" value="1"/>
</dbReference>
<accession>A0A561EJX7</accession>
<dbReference type="Gene3D" id="3.60.40.10">
    <property type="entry name" value="PPM-type phosphatase domain"/>
    <property type="match status" value="1"/>
</dbReference>
<dbReference type="GO" id="GO:0016791">
    <property type="term" value="F:phosphatase activity"/>
    <property type="evidence" value="ECO:0007669"/>
    <property type="project" value="TreeGrafter"/>
</dbReference>
<dbReference type="InterPro" id="IPR035965">
    <property type="entry name" value="PAS-like_dom_sf"/>
</dbReference>
<dbReference type="SMART" id="SM00331">
    <property type="entry name" value="PP2C_SIG"/>
    <property type="match status" value="1"/>
</dbReference>
<dbReference type="InterPro" id="IPR052016">
    <property type="entry name" value="Bact_Sigma-Reg"/>
</dbReference>
<dbReference type="InterPro" id="IPR036457">
    <property type="entry name" value="PPM-type-like_dom_sf"/>
</dbReference>
<dbReference type="InterPro" id="IPR003018">
    <property type="entry name" value="GAF"/>
</dbReference>
<dbReference type="NCBIfam" id="TIGR00229">
    <property type="entry name" value="sensory_box"/>
    <property type="match status" value="1"/>
</dbReference>
<evidence type="ECO:0000256" key="2">
    <source>
        <dbReference type="SAM" id="MobiDB-lite"/>
    </source>
</evidence>
<dbReference type="InterPro" id="IPR000700">
    <property type="entry name" value="PAS-assoc_C"/>
</dbReference>
<dbReference type="EMBL" id="VIVR01000001">
    <property type="protein sequence ID" value="TWE15927.1"/>
    <property type="molecule type" value="Genomic_DNA"/>
</dbReference>
<dbReference type="SUPFAM" id="SSF55785">
    <property type="entry name" value="PYP-like sensor domain (PAS domain)"/>
    <property type="match status" value="1"/>
</dbReference>
<dbReference type="AlphaFoldDB" id="A0A561EJX7"/>
<dbReference type="SUPFAM" id="SSF55781">
    <property type="entry name" value="GAF domain-like"/>
    <property type="match status" value="1"/>
</dbReference>
<feature type="region of interest" description="Disordered" evidence="2">
    <location>
        <begin position="1"/>
        <end position="23"/>
    </location>
</feature>
<dbReference type="InterPro" id="IPR036890">
    <property type="entry name" value="HATPase_C_sf"/>
</dbReference>
<dbReference type="SMART" id="SM00065">
    <property type="entry name" value="GAF"/>
    <property type="match status" value="1"/>
</dbReference>
<evidence type="ECO:0000313" key="5">
    <source>
        <dbReference type="EMBL" id="TWE15927.1"/>
    </source>
</evidence>
<dbReference type="PANTHER" id="PTHR43156:SF2">
    <property type="entry name" value="STAGE II SPORULATION PROTEIN E"/>
    <property type="match status" value="1"/>
</dbReference>
<dbReference type="FunFam" id="3.30.565.10:FF:000028">
    <property type="entry name" value="PAS sensor protein"/>
    <property type="match status" value="1"/>
</dbReference>
<dbReference type="SUPFAM" id="SSF55874">
    <property type="entry name" value="ATPase domain of HSP90 chaperone/DNA topoisomerase II/histidine kinase"/>
    <property type="match status" value="1"/>
</dbReference>
<keyword evidence="6" id="KW-1185">Reference proteome</keyword>
<dbReference type="InterPro" id="IPR029016">
    <property type="entry name" value="GAF-like_dom_sf"/>
</dbReference>
<dbReference type="CDD" id="cd00130">
    <property type="entry name" value="PAS"/>
    <property type="match status" value="1"/>
</dbReference>
<dbReference type="InterPro" id="IPR013656">
    <property type="entry name" value="PAS_4"/>
</dbReference>
<organism evidence="5 6">
    <name type="scientific">Kitasatospora atroaurantiaca</name>
    <dbReference type="NCBI Taxonomy" id="285545"/>
    <lineage>
        <taxon>Bacteria</taxon>
        <taxon>Bacillati</taxon>
        <taxon>Actinomycetota</taxon>
        <taxon>Actinomycetes</taxon>
        <taxon>Kitasatosporales</taxon>
        <taxon>Streptomycetaceae</taxon>
        <taxon>Kitasatospora</taxon>
    </lineage>
</organism>
<dbReference type="Pfam" id="PF08448">
    <property type="entry name" value="PAS_4"/>
    <property type="match status" value="1"/>
</dbReference>
<evidence type="ECO:0000256" key="1">
    <source>
        <dbReference type="ARBA" id="ARBA00022801"/>
    </source>
</evidence>
<feature type="domain" description="PAC" evidence="4">
    <location>
        <begin position="104"/>
        <end position="158"/>
    </location>
</feature>
<reference evidence="5 6" key="1">
    <citation type="submission" date="2019-06" db="EMBL/GenBank/DDBJ databases">
        <title>Sequencing the genomes of 1000 actinobacteria strains.</title>
        <authorList>
            <person name="Klenk H.-P."/>
        </authorList>
    </citation>
    <scope>NUCLEOTIDE SEQUENCE [LARGE SCALE GENOMIC DNA]</scope>
    <source>
        <strain evidence="5 6">DSM 41649</strain>
    </source>
</reference>
<dbReference type="InterPro" id="IPR001932">
    <property type="entry name" value="PPM-type_phosphatase-like_dom"/>
</dbReference>
<dbReference type="FunFam" id="3.30.450.20:FF:000120">
    <property type="entry name" value="PAS domain S-box protein"/>
    <property type="match status" value="1"/>
</dbReference>
<dbReference type="Gene3D" id="3.30.450.40">
    <property type="match status" value="1"/>
</dbReference>
<dbReference type="SUPFAM" id="SSF81606">
    <property type="entry name" value="PP2C-like"/>
    <property type="match status" value="1"/>
</dbReference>
<dbReference type="Pfam" id="PF07228">
    <property type="entry name" value="SpoIIE"/>
    <property type="match status" value="1"/>
</dbReference>
<dbReference type="InterPro" id="IPR003594">
    <property type="entry name" value="HATPase_dom"/>
</dbReference>
<dbReference type="SMART" id="SM00091">
    <property type="entry name" value="PAS"/>
    <property type="match status" value="1"/>
</dbReference>
<dbReference type="PROSITE" id="PS50113">
    <property type="entry name" value="PAC"/>
    <property type="match status" value="1"/>
</dbReference>
<feature type="domain" description="PAS" evidence="3">
    <location>
        <begin position="30"/>
        <end position="100"/>
    </location>
</feature>
<name>A0A561EJX7_9ACTN</name>
<dbReference type="Gene3D" id="3.30.450.20">
    <property type="entry name" value="PAS domain"/>
    <property type="match status" value="1"/>
</dbReference>
<dbReference type="PANTHER" id="PTHR43156">
    <property type="entry name" value="STAGE II SPORULATION PROTEIN E-RELATED"/>
    <property type="match status" value="1"/>
</dbReference>
<dbReference type="Pfam" id="PF13581">
    <property type="entry name" value="HATPase_c_2"/>
    <property type="match status" value="1"/>
</dbReference>
<protein>
    <submittedName>
        <fullName evidence="5">PAS domain S-box-containing protein</fullName>
    </submittedName>
</protein>
<dbReference type="InterPro" id="IPR000014">
    <property type="entry name" value="PAS"/>
</dbReference>
<comment type="caution">
    <text evidence="5">The sequence shown here is derived from an EMBL/GenBank/DDBJ whole genome shotgun (WGS) entry which is preliminary data.</text>
</comment>
<dbReference type="CDD" id="cd16936">
    <property type="entry name" value="HATPase_RsbW-like"/>
    <property type="match status" value="1"/>
</dbReference>
<dbReference type="Proteomes" id="UP000318416">
    <property type="component" value="Unassembled WGS sequence"/>
</dbReference>
<dbReference type="Gene3D" id="3.30.565.10">
    <property type="entry name" value="Histidine kinase-like ATPase, C-terminal domain"/>
    <property type="match status" value="1"/>
</dbReference>
<keyword evidence="1" id="KW-0378">Hydrolase</keyword>